<accession>A0A3M7SIM4</accession>
<gene>
    <name evidence="1" type="ORF">BpHYR1_010509</name>
</gene>
<dbReference type="AlphaFoldDB" id="A0A3M7SIM4"/>
<organism evidence="1 2">
    <name type="scientific">Brachionus plicatilis</name>
    <name type="common">Marine rotifer</name>
    <name type="synonym">Brachionus muelleri</name>
    <dbReference type="NCBI Taxonomy" id="10195"/>
    <lineage>
        <taxon>Eukaryota</taxon>
        <taxon>Metazoa</taxon>
        <taxon>Spiralia</taxon>
        <taxon>Gnathifera</taxon>
        <taxon>Rotifera</taxon>
        <taxon>Eurotatoria</taxon>
        <taxon>Monogononta</taxon>
        <taxon>Pseudotrocha</taxon>
        <taxon>Ploima</taxon>
        <taxon>Brachionidae</taxon>
        <taxon>Brachionus</taxon>
    </lineage>
</organism>
<proteinExistence type="predicted"/>
<dbReference type="Proteomes" id="UP000276133">
    <property type="component" value="Unassembled WGS sequence"/>
</dbReference>
<reference evidence="1 2" key="1">
    <citation type="journal article" date="2018" name="Sci. Rep.">
        <title>Genomic signatures of local adaptation to the degree of environmental predictability in rotifers.</title>
        <authorList>
            <person name="Franch-Gras L."/>
            <person name="Hahn C."/>
            <person name="Garcia-Roger E.M."/>
            <person name="Carmona M.J."/>
            <person name="Serra M."/>
            <person name="Gomez A."/>
        </authorList>
    </citation>
    <scope>NUCLEOTIDE SEQUENCE [LARGE SCALE GENOMIC DNA]</scope>
    <source>
        <strain evidence="1">HYR1</strain>
    </source>
</reference>
<name>A0A3M7SIM4_BRAPC</name>
<dbReference type="EMBL" id="REGN01001323">
    <property type="protein sequence ID" value="RNA35467.1"/>
    <property type="molecule type" value="Genomic_DNA"/>
</dbReference>
<evidence type="ECO:0000313" key="1">
    <source>
        <dbReference type="EMBL" id="RNA35467.1"/>
    </source>
</evidence>
<keyword evidence="2" id="KW-1185">Reference proteome</keyword>
<comment type="caution">
    <text evidence="1">The sequence shown here is derived from an EMBL/GenBank/DDBJ whole genome shotgun (WGS) entry which is preliminary data.</text>
</comment>
<evidence type="ECO:0000313" key="2">
    <source>
        <dbReference type="Proteomes" id="UP000276133"/>
    </source>
</evidence>
<sequence>MHERMEIRNEIIIKIPKNYSRSFKTLLYADDSVSFYIFKRKRNIKNKISKYSQKEVKILDIKFDSKLTFN</sequence>
<protein>
    <submittedName>
        <fullName evidence="1">Uncharacterized protein</fullName>
    </submittedName>
</protein>